<dbReference type="AlphaFoldDB" id="A0AAW0QNA1"/>
<reference evidence="2 3" key="1">
    <citation type="submission" date="2023-01" db="EMBL/GenBank/DDBJ databases">
        <title>Analysis of 21 Apiospora genomes using comparative genomics revels a genus with tremendous synthesis potential of carbohydrate active enzymes and secondary metabolites.</title>
        <authorList>
            <person name="Sorensen T."/>
        </authorList>
    </citation>
    <scope>NUCLEOTIDE SEQUENCE [LARGE SCALE GENOMIC DNA]</scope>
    <source>
        <strain evidence="2 3">CBS 117206</strain>
    </source>
</reference>
<evidence type="ECO:0000259" key="1">
    <source>
        <dbReference type="PROSITE" id="PS50112"/>
    </source>
</evidence>
<dbReference type="Gene3D" id="3.30.450.20">
    <property type="entry name" value="PAS domain"/>
    <property type="match status" value="1"/>
</dbReference>
<evidence type="ECO:0000313" key="3">
    <source>
        <dbReference type="Proteomes" id="UP001392437"/>
    </source>
</evidence>
<feature type="domain" description="PAS" evidence="1">
    <location>
        <begin position="1"/>
        <end position="66"/>
    </location>
</feature>
<protein>
    <recommendedName>
        <fullName evidence="1">PAS domain-containing protein</fullName>
    </recommendedName>
</protein>
<dbReference type="Proteomes" id="UP001392437">
    <property type="component" value="Unassembled WGS sequence"/>
</dbReference>
<dbReference type="CDD" id="cd00130">
    <property type="entry name" value="PAS"/>
    <property type="match status" value="1"/>
</dbReference>
<dbReference type="InterPro" id="IPR000014">
    <property type="entry name" value="PAS"/>
</dbReference>
<dbReference type="InterPro" id="IPR035965">
    <property type="entry name" value="PAS-like_dom_sf"/>
</dbReference>
<keyword evidence="3" id="KW-1185">Reference proteome</keyword>
<gene>
    <name evidence="2" type="ORF">PG999_010035</name>
</gene>
<dbReference type="SUPFAM" id="SSF55785">
    <property type="entry name" value="PYP-like sensor domain (PAS domain)"/>
    <property type="match status" value="1"/>
</dbReference>
<dbReference type="InterPro" id="IPR013767">
    <property type="entry name" value="PAS_fold"/>
</dbReference>
<evidence type="ECO:0000313" key="2">
    <source>
        <dbReference type="EMBL" id="KAK8106676.1"/>
    </source>
</evidence>
<name>A0AAW0QNA1_9PEZI</name>
<comment type="caution">
    <text evidence="2">The sequence shown here is derived from an EMBL/GenBank/DDBJ whole genome shotgun (WGS) entry which is preliminary data.</text>
</comment>
<organism evidence="2 3">
    <name type="scientific">Apiospora kogelbergensis</name>
    <dbReference type="NCBI Taxonomy" id="1337665"/>
    <lineage>
        <taxon>Eukaryota</taxon>
        <taxon>Fungi</taxon>
        <taxon>Dikarya</taxon>
        <taxon>Ascomycota</taxon>
        <taxon>Pezizomycotina</taxon>
        <taxon>Sordariomycetes</taxon>
        <taxon>Xylariomycetidae</taxon>
        <taxon>Amphisphaeriales</taxon>
        <taxon>Apiosporaceae</taxon>
        <taxon>Apiospora</taxon>
    </lineage>
</organism>
<dbReference type="EMBL" id="JAQQWP010000008">
    <property type="protein sequence ID" value="KAK8106676.1"/>
    <property type="molecule type" value="Genomic_DNA"/>
</dbReference>
<dbReference type="Pfam" id="PF00989">
    <property type="entry name" value="PAS"/>
    <property type="match status" value="1"/>
</dbReference>
<dbReference type="GO" id="GO:0006355">
    <property type="term" value="P:regulation of DNA-templated transcription"/>
    <property type="evidence" value="ECO:0007669"/>
    <property type="project" value="InterPro"/>
</dbReference>
<accession>A0AAW0QNA1</accession>
<dbReference type="PROSITE" id="PS50112">
    <property type="entry name" value="PAS"/>
    <property type="match status" value="1"/>
</dbReference>
<proteinExistence type="predicted"/>
<sequence>MELAFVAIHDLSSDANFVFVSGSAELMLGYKTEDIRGRSYFNYMHPDDSTTVREVWSLVKNPVLDELTKFEK</sequence>
<dbReference type="NCBIfam" id="TIGR00229">
    <property type="entry name" value="sensory_box"/>
    <property type="match status" value="1"/>
</dbReference>